<dbReference type="InterPro" id="IPR008253">
    <property type="entry name" value="Marvel"/>
</dbReference>
<protein>
    <submittedName>
        <fullName evidence="9">Protein MAL2-like</fullName>
    </submittedName>
</protein>
<dbReference type="Pfam" id="PF01284">
    <property type="entry name" value="MARVEL"/>
    <property type="match status" value="1"/>
</dbReference>
<dbReference type="GO" id="GO:0019911">
    <property type="term" value="F:structural constituent of myelin sheath"/>
    <property type="evidence" value="ECO:0007669"/>
    <property type="project" value="TreeGrafter"/>
</dbReference>
<evidence type="ECO:0000259" key="7">
    <source>
        <dbReference type="PROSITE" id="PS51225"/>
    </source>
</evidence>
<accession>A0AAJ7X1Q3</accession>
<dbReference type="AlphaFoldDB" id="A0AAJ7X1Q3"/>
<dbReference type="InterPro" id="IPR013295">
    <property type="entry name" value="MAL"/>
</dbReference>
<comment type="subcellular location">
    <subcellularLocation>
        <location evidence="1">Membrane</location>
        <topology evidence="1">Multi-pass membrane protein</topology>
    </subcellularLocation>
</comment>
<feature type="transmembrane region" description="Helical" evidence="6">
    <location>
        <begin position="127"/>
        <end position="152"/>
    </location>
</feature>
<keyword evidence="2 5" id="KW-0812">Transmembrane</keyword>
<dbReference type="KEGG" id="pmrn:116946715"/>
<evidence type="ECO:0000313" key="9">
    <source>
        <dbReference type="RefSeq" id="XP_032817837.1"/>
    </source>
</evidence>
<gene>
    <name evidence="9" type="primary">LOC116946715</name>
</gene>
<sequence>MQTGSHDISGLSHKPSLPLGSLLFRRLDGLLIVGELVCGALVWFLEAGTNLPIATYQGWVMFVAVTFFILTFIQFVIYLSHVPERNIDAWKMADILYNSVAFGMYLSASVLLANLLATYSLSGNSFYGLNVAAVIFAFLTTLFYGMSVVFGIRRGKFE</sequence>
<proteinExistence type="predicted"/>
<feature type="transmembrane region" description="Helical" evidence="6">
    <location>
        <begin position="27"/>
        <end position="45"/>
    </location>
</feature>
<dbReference type="GO" id="GO:0042552">
    <property type="term" value="P:myelination"/>
    <property type="evidence" value="ECO:0007669"/>
    <property type="project" value="TreeGrafter"/>
</dbReference>
<evidence type="ECO:0000256" key="2">
    <source>
        <dbReference type="ARBA" id="ARBA00022692"/>
    </source>
</evidence>
<feature type="transmembrane region" description="Helical" evidence="6">
    <location>
        <begin position="57"/>
        <end position="79"/>
    </location>
</feature>
<dbReference type="GO" id="GO:0016020">
    <property type="term" value="C:membrane"/>
    <property type="evidence" value="ECO:0007669"/>
    <property type="project" value="UniProtKB-SubCell"/>
</dbReference>
<evidence type="ECO:0000256" key="4">
    <source>
        <dbReference type="ARBA" id="ARBA00023136"/>
    </source>
</evidence>
<dbReference type="GeneID" id="116946715"/>
<feature type="domain" description="MARVEL" evidence="7">
    <location>
        <begin position="23"/>
        <end position="156"/>
    </location>
</feature>
<evidence type="ECO:0000256" key="1">
    <source>
        <dbReference type="ARBA" id="ARBA00004141"/>
    </source>
</evidence>
<dbReference type="PANTHER" id="PTHR22776:SF42">
    <property type="entry name" value="PROTEIN MAL2"/>
    <property type="match status" value="1"/>
</dbReference>
<reference evidence="9" key="1">
    <citation type="submission" date="2025-08" db="UniProtKB">
        <authorList>
            <consortium name="RefSeq"/>
        </authorList>
    </citation>
    <scope>IDENTIFICATION</scope>
    <source>
        <tissue evidence="9">Sperm</tissue>
    </source>
</reference>
<dbReference type="InterPro" id="IPR050578">
    <property type="entry name" value="MARVEL-CKLF_proteins"/>
</dbReference>
<feature type="transmembrane region" description="Helical" evidence="6">
    <location>
        <begin position="100"/>
        <end position="121"/>
    </location>
</feature>
<dbReference type="PROSITE" id="PS51225">
    <property type="entry name" value="MARVEL"/>
    <property type="match status" value="1"/>
</dbReference>
<keyword evidence="3 6" id="KW-1133">Transmembrane helix</keyword>
<dbReference type="PRINTS" id="PR01884">
    <property type="entry name" value="MALPROTEIN"/>
</dbReference>
<keyword evidence="4 5" id="KW-0472">Membrane</keyword>
<evidence type="ECO:0000256" key="6">
    <source>
        <dbReference type="SAM" id="Phobius"/>
    </source>
</evidence>
<dbReference type="PANTHER" id="PTHR22776">
    <property type="entry name" value="MARVEL-CONTAINING POTENTIAL LIPID RAFT-ASSOCIATED PROTEIN"/>
    <property type="match status" value="1"/>
</dbReference>
<keyword evidence="8" id="KW-1185">Reference proteome</keyword>
<evidence type="ECO:0000313" key="8">
    <source>
        <dbReference type="Proteomes" id="UP001318040"/>
    </source>
</evidence>
<name>A0AAJ7X1Q3_PETMA</name>
<organism evidence="8 9">
    <name type="scientific">Petromyzon marinus</name>
    <name type="common">Sea lamprey</name>
    <dbReference type="NCBI Taxonomy" id="7757"/>
    <lineage>
        <taxon>Eukaryota</taxon>
        <taxon>Metazoa</taxon>
        <taxon>Chordata</taxon>
        <taxon>Craniata</taxon>
        <taxon>Vertebrata</taxon>
        <taxon>Cyclostomata</taxon>
        <taxon>Hyperoartia</taxon>
        <taxon>Petromyzontiformes</taxon>
        <taxon>Petromyzontidae</taxon>
        <taxon>Petromyzon</taxon>
    </lineage>
</organism>
<dbReference type="Proteomes" id="UP001318040">
    <property type="component" value="Chromosome 27"/>
</dbReference>
<dbReference type="RefSeq" id="XP_032817837.1">
    <property type="nucleotide sequence ID" value="XM_032961946.1"/>
</dbReference>
<evidence type="ECO:0000256" key="3">
    <source>
        <dbReference type="ARBA" id="ARBA00022989"/>
    </source>
</evidence>
<evidence type="ECO:0000256" key="5">
    <source>
        <dbReference type="PROSITE-ProRule" id="PRU00581"/>
    </source>
</evidence>